<keyword evidence="9 11" id="KW-0472">Membrane</keyword>
<dbReference type="InterPro" id="IPR042322">
    <property type="entry name" value="Pbn1"/>
</dbReference>
<dbReference type="PANTHER" id="PTHR28533">
    <property type="entry name" value="PROTEIN PBN1"/>
    <property type="match status" value="1"/>
</dbReference>
<dbReference type="Proteomes" id="UP000002258">
    <property type="component" value="Chromosome 5"/>
</dbReference>
<evidence type="ECO:0000313" key="12">
    <source>
        <dbReference type="EMBL" id="ABN67050.2"/>
    </source>
</evidence>
<comment type="function">
    <text evidence="11">Required for proper folding and/or the stability of a subset of proteins in the endoplasmic reticulum. Component of glycosylphosphatidylinositol-mannosyltransferase 1 which transfers the first of the 4 mannoses in the GPI-anchor precursors during GPI-anchor biosynthesis. Probably acts by stabilizing the mannosyltransferase GPI14.</text>
</comment>
<keyword evidence="13" id="KW-1185">Reference proteome</keyword>
<dbReference type="eggNOG" id="ENOG502QS8N">
    <property type="taxonomic scope" value="Eukaryota"/>
</dbReference>
<keyword evidence="5 11" id="KW-0337">GPI-anchor biosynthesis</keyword>
<accession>A3LV15</accession>
<dbReference type="InterPro" id="IPR013233">
    <property type="entry name" value="PIG-X/PBN1"/>
</dbReference>
<evidence type="ECO:0000256" key="3">
    <source>
        <dbReference type="ARBA" id="ARBA00010345"/>
    </source>
</evidence>
<organism evidence="12 13">
    <name type="scientific">Scheffersomyces stipitis (strain ATCC 58785 / CBS 6054 / NBRC 10063 / NRRL Y-11545)</name>
    <name type="common">Yeast</name>
    <name type="synonym">Pichia stipitis</name>
    <dbReference type="NCBI Taxonomy" id="322104"/>
    <lineage>
        <taxon>Eukaryota</taxon>
        <taxon>Fungi</taxon>
        <taxon>Dikarya</taxon>
        <taxon>Ascomycota</taxon>
        <taxon>Saccharomycotina</taxon>
        <taxon>Pichiomycetes</taxon>
        <taxon>Debaryomycetaceae</taxon>
        <taxon>Scheffersomyces</taxon>
    </lineage>
</organism>
<sequence length="460" mass="52326">MFRQRTTIFNPLSTHDNVVQKADQAEFAVQPAENSFFLVENKYTVSQSSAFSKFDLVKQLRIQSSDNSFPEDRVFNYRLSEGVNVYVTPQHVKTDEDKQEFFGQVRSLLNKLLDIEVNKENWTKSVNALHFHSAERPRLDVSILNLEKSSELKDSINFDLSYNSGSGVVFKQLYSVDSPLSIRKQNGLYKEIGLFLVDEQISSKDDVVLSGLRVVFGDDQEEENVFKTLFHTKPRHRYIDTGIDSHIEENGLHPLLHTSFAQEVTPPEDSDVQECNLYYYVSLNKSLIFDEFQSIPNGAKLVVNQGSRDLELPEYKVGEWGNEVLFEFANFSAPSIDFPLHSRYQKPSNETDSTEIYNSLPLIFYGCSVRDDYLLDKSPFDTKQTIGGNYESYFTNDTVFYHFTHNSGSSVVVNVPHGTSDFDSVNTITTIAVVIGSAIILFSLLKASFRSSTLSEKKKQ</sequence>
<comment type="subcellular location">
    <subcellularLocation>
        <location evidence="11">Endoplasmic reticulum membrane</location>
        <topology evidence="11">Single-pass membrane protein</topology>
    </subcellularLocation>
    <subcellularLocation>
        <location evidence="1">Endoplasmic reticulum membrane</location>
        <topology evidence="1">Single-pass type III membrane protein</topology>
    </subcellularLocation>
</comment>
<dbReference type="STRING" id="322104.A3LV15"/>
<dbReference type="UniPathway" id="UPA00196"/>
<evidence type="ECO:0000256" key="8">
    <source>
        <dbReference type="ARBA" id="ARBA00022989"/>
    </source>
</evidence>
<dbReference type="OrthoDB" id="5546453at2759"/>
<gene>
    <name evidence="12" type="ORF">PICST_47438</name>
</gene>
<dbReference type="GO" id="GO:0006506">
    <property type="term" value="P:GPI anchor biosynthetic process"/>
    <property type="evidence" value="ECO:0007669"/>
    <property type="project" value="UniProtKB-UniPathway"/>
</dbReference>
<proteinExistence type="inferred from homology"/>
<dbReference type="GO" id="GO:1990529">
    <property type="term" value="C:glycosylphosphatidylinositol-mannosyltransferase I complex"/>
    <property type="evidence" value="ECO:0007669"/>
    <property type="project" value="TreeGrafter"/>
</dbReference>
<comment type="pathway">
    <text evidence="2 11">Glycolipid biosynthesis; glycosylphosphatidylinositol-anchor biosynthesis.</text>
</comment>
<dbReference type="InParanoid" id="A3LV15"/>
<evidence type="ECO:0000256" key="5">
    <source>
        <dbReference type="ARBA" id="ARBA00022502"/>
    </source>
</evidence>
<evidence type="ECO:0000256" key="10">
    <source>
        <dbReference type="ARBA" id="ARBA00023180"/>
    </source>
</evidence>
<dbReference type="AlphaFoldDB" id="A3LV15"/>
<dbReference type="SMART" id="SM00780">
    <property type="entry name" value="PIG-X"/>
    <property type="match status" value="1"/>
</dbReference>
<keyword evidence="10" id="KW-0325">Glycoprotein</keyword>
<keyword evidence="7 11" id="KW-0256">Endoplasmic reticulum</keyword>
<evidence type="ECO:0000256" key="7">
    <source>
        <dbReference type="ARBA" id="ARBA00022824"/>
    </source>
</evidence>
<dbReference type="GeneID" id="4839395"/>
<keyword evidence="8 11" id="KW-1133">Transmembrane helix</keyword>
<comment type="similarity">
    <text evidence="3 11">Belongs to the PIGX family.</text>
</comment>
<evidence type="ECO:0000256" key="11">
    <source>
        <dbReference type="RuleBase" id="RU366056"/>
    </source>
</evidence>
<evidence type="ECO:0000256" key="9">
    <source>
        <dbReference type="ARBA" id="ARBA00023136"/>
    </source>
</evidence>
<dbReference type="HOGENOM" id="CLU_044602_0_0_1"/>
<evidence type="ECO:0000256" key="6">
    <source>
        <dbReference type="ARBA" id="ARBA00022692"/>
    </source>
</evidence>
<dbReference type="Pfam" id="PF08320">
    <property type="entry name" value="PIG-X"/>
    <property type="match status" value="1"/>
</dbReference>
<keyword evidence="6 11" id="KW-0812">Transmembrane</keyword>
<dbReference type="KEGG" id="pic:PICST_47438"/>
<feature type="transmembrane region" description="Helical" evidence="11">
    <location>
        <begin position="428"/>
        <end position="449"/>
    </location>
</feature>
<name>A3LV15_PICST</name>
<evidence type="ECO:0000313" key="13">
    <source>
        <dbReference type="Proteomes" id="UP000002258"/>
    </source>
</evidence>
<dbReference type="PANTHER" id="PTHR28533:SF1">
    <property type="entry name" value="PROTEIN PBN1"/>
    <property type="match status" value="1"/>
</dbReference>
<evidence type="ECO:0000256" key="4">
    <source>
        <dbReference type="ARBA" id="ARBA00020410"/>
    </source>
</evidence>
<protein>
    <recommendedName>
        <fullName evidence="4 11">Protein PBN1</fullName>
    </recommendedName>
</protein>
<evidence type="ECO:0000256" key="2">
    <source>
        <dbReference type="ARBA" id="ARBA00004687"/>
    </source>
</evidence>
<dbReference type="OMA" id="YKINEWG"/>
<dbReference type="EMBL" id="CP000499">
    <property type="protein sequence ID" value="ABN67050.2"/>
    <property type="molecule type" value="Genomic_DNA"/>
</dbReference>
<reference evidence="12 13" key="1">
    <citation type="journal article" date="2007" name="Nat. Biotechnol.">
        <title>Genome sequence of the lignocellulose-bioconverting and xylose-fermenting yeast Pichia stipitis.</title>
        <authorList>
            <person name="Jeffries T.W."/>
            <person name="Grigoriev I.V."/>
            <person name="Grimwood J."/>
            <person name="Laplaza J.M."/>
            <person name="Aerts A."/>
            <person name="Salamov A."/>
            <person name="Schmutz J."/>
            <person name="Lindquist E."/>
            <person name="Dehal P."/>
            <person name="Shapiro H."/>
            <person name="Jin Y.S."/>
            <person name="Passoth V."/>
            <person name="Richardson P.M."/>
        </authorList>
    </citation>
    <scope>NUCLEOTIDE SEQUENCE [LARGE SCALE GENOMIC DNA]</scope>
    <source>
        <strain evidence="13">ATCC 58785 / CBS 6054 / NBRC 10063 / NRRL Y-11545</strain>
    </source>
</reference>
<dbReference type="RefSeq" id="XP_001385079.2">
    <property type="nucleotide sequence ID" value="XM_001385042.1"/>
</dbReference>
<dbReference type="GO" id="GO:0000030">
    <property type="term" value="F:mannosyltransferase activity"/>
    <property type="evidence" value="ECO:0007669"/>
    <property type="project" value="TreeGrafter"/>
</dbReference>
<dbReference type="FunCoup" id="A3LV15">
    <property type="interactions" value="48"/>
</dbReference>
<evidence type="ECO:0000256" key="1">
    <source>
        <dbReference type="ARBA" id="ARBA00004643"/>
    </source>
</evidence>
<dbReference type="GO" id="GO:0005789">
    <property type="term" value="C:endoplasmic reticulum membrane"/>
    <property type="evidence" value="ECO:0007669"/>
    <property type="project" value="UniProtKB-SubCell"/>
</dbReference>